<reference evidence="2 3" key="1">
    <citation type="submission" date="2014-01" db="EMBL/GenBank/DDBJ databases">
        <title>Actinotalea ferrariae CF5-4.</title>
        <authorList>
            <person name="Chen F."/>
            <person name="Li Y."/>
            <person name="Wang G."/>
        </authorList>
    </citation>
    <scope>NUCLEOTIDE SEQUENCE [LARGE SCALE GENOMIC DNA]</scope>
    <source>
        <strain evidence="2 3">CF5-4</strain>
    </source>
</reference>
<dbReference type="GO" id="GO:0005524">
    <property type="term" value="F:ATP binding"/>
    <property type="evidence" value="ECO:0007669"/>
    <property type="project" value="InterPro"/>
</dbReference>
<dbReference type="GO" id="GO:0016301">
    <property type="term" value="F:kinase activity"/>
    <property type="evidence" value="ECO:0007669"/>
    <property type="project" value="UniProtKB-KW"/>
</dbReference>
<keyword evidence="2" id="KW-0418">Kinase</keyword>
<organism evidence="2 3">
    <name type="scientific">Actinotalea ferrariae CF5-4</name>
    <dbReference type="NCBI Taxonomy" id="948458"/>
    <lineage>
        <taxon>Bacteria</taxon>
        <taxon>Bacillati</taxon>
        <taxon>Actinomycetota</taxon>
        <taxon>Actinomycetes</taxon>
        <taxon>Micrococcales</taxon>
        <taxon>Cellulomonadaceae</taxon>
        <taxon>Actinotalea</taxon>
    </lineage>
</organism>
<keyword evidence="2" id="KW-0808">Transferase</keyword>
<sequence>MSGPVVTDLGGALTRARGLAAAGGRRLLGIAGAPGAGKSTVAQAVVEALDRDAVLVPMDGFHLAQAELERLGRADRKGAPDTFDAGGFVALLRRLREQGDRDGVVYAPRFDRAVEEPVAGAIPVGPDVPLVVVEGNYLLHDDGAWADVAALLDETWYLETDDALRVERLVARHAAFGKPAEAARTWALGPDQRNADLVARGRERATVVVR</sequence>
<dbReference type="RefSeq" id="WP_216699481.1">
    <property type="nucleotide sequence ID" value="NZ_AXCW01000344.1"/>
</dbReference>
<feature type="domain" description="Phosphoribulokinase/uridine kinase" evidence="1">
    <location>
        <begin position="28"/>
        <end position="173"/>
    </location>
</feature>
<evidence type="ECO:0000313" key="2">
    <source>
        <dbReference type="EMBL" id="EYR62060.1"/>
    </source>
</evidence>
<dbReference type="NCBIfam" id="NF006743">
    <property type="entry name" value="PRK09270.1-2"/>
    <property type="match status" value="1"/>
</dbReference>
<dbReference type="AlphaFoldDB" id="A0A021VPU7"/>
<accession>A0A021VPU7</accession>
<protein>
    <submittedName>
        <fullName evidence="2">Pantothenate kinase</fullName>
    </submittedName>
</protein>
<keyword evidence="3" id="KW-1185">Reference proteome</keyword>
<dbReference type="InterPro" id="IPR027417">
    <property type="entry name" value="P-loop_NTPase"/>
</dbReference>
<dbReference type="SUPFAM" id="SSF52540">
    <property type="entry name" value="P-loop containing nucleoside triphosphate hydrolases"/>
    <property type="match status" value="1"/>
</dbReference>
<proteinExistence type="predicted"/>
<comment type="caution">
    <text evidence="2">The sequence shown here is derived from an EMBL/GenBank/DDBJ whole genome shotgun (WGS) entry which is preliminary data.</text>
</comment>
<dbReference type="PANTHER" id="PTHR10285">
    <property type="entry name" value="URIDINE KINASE"/>
    <property type="match status" value="1"/>
</dbReference>
<evidence type="ECO:0000313" key="3">
    <source>
        <dbReference type="Proteomes" id="UP000019753"/>
    </source>
</evidence>
<dbReference type="EMBL" id="AXCW01000344">
    <property type="protein sequence ID" value="EYR62060.1"/>
    <property type="molecule type" value="Genomic_DNA"/>
</dbReference>
<gene>
    <name evidence="2" type="ORF">N866_12200</name>
</gene>
<dbReference type="Gene3D" id="3.40.50.300">
    <property type="entry name" value="P-loop containing nucleotide triphosphate hydrolases"/>
    <property type="match status" value="2"/>
</dbReference>
<evidence type="ECO:0000259" key="1">
    <source>
        <dbReference type="Pfam" id="PF00485"/>
    </source>
</evidence>
<name>A0A021VPU7_9CELL</name>
<dbReference type="Pfam" id="PF00485">
    <property type="entry name" value="PRK"/>
    <property type="match status" value="1"/>
</dbReference>
<dbReference type="InterPro" id="IPR006083">
    <property type="entry name" value="PRK/URK"/>
</dbReference>
<dbReference type="Proteomes" id="UP000019753">
    <property type="component" value="Unassembled WGS sequence"/>
</dbReference>